<dbReference type="SUPFAM" id="SSF53383">
    <property type="entry name" value="PLP-dependent transferases"/>
    <property type="match status" value="1"/>
</dbReference>
<evidence type="ECO:0000256" key="2">
    <source>
        <dbReference type="ARBA" id="ARBA00007441"/>
    </source>
</evidence>
<dbReference type="PRINTS" id="PR00753">
    <property type="entry name" value="ACCSYNTHASE"/>
</dbReference>
<evidence type="ECO:0000256" key="5">
    <source>
        <dbReference type="ARBA" id="ARBA00022898"/>
    </source>
</evidence>
<dbReference type="GO" id="GO:0008483">
    <property type="term" value="F:transaminase activity"/>
    <property type="evidence" value="ECO:0007669"/>
    <property type="project" value="UniProtKB-KW"/>
</dbReference>
<dbReference type="EMBL" id="PFFQ01000037">
    <property type="protein sequence ID" value="PIW16435.1"/>
    <property type="molecule type" value="Genomic_DNA"/>
</dbReference>
<dbReference type="InterPro" id="IPR015422">
    <property type="entry name" value="PyrdxlP-dep_Trfase_small"/>
</dbReference>
<evidence type="ECO:0000256" key="4">
    <source>
        <dbReference type="ARBA" id="ARBA00022679"/>
    </source>
</evidence>
<dbReference type="Gene3D" id="3.90.1150.10">
    <property type="entry name" value="Aspartate Aminotransferase, domain 1"/>
    <property type="match status" value="1"/>
</dbReference>
<proteinExistence type="inferred from homology"/>
<dbReference type="Proteomes" id="UP000231019">
    <property type="component" value="Unassembled WGS sequence"/>
</dbReference>
<keyword evidence="4 7" id="KW-0808">Transferase</keyword>
<keyword evidence="5" id="KW-0663">Pyridoxal phosphate</keyword>
<dbReference type="Pfam" id="PF00155">
    <property type="entry name" value="Aminotran_1_2"/>
    <property type="match status" value="1"/>
</dbReference>
<dbReference type="InterPro" id="IPR015424">
    <property type="entry name" value="PyrdxlP-dep_Trfase"/>
</dbReference>
<feature type="domain" description="Aminotransferase class I/classII large" evidence="6">
    <location>
        <begin position="31"/>
        <end position="379"/>
    </location>
</feature>
<dbReference type="AlphaFoldDB" id="A0A2M7G3J8"/>
<reference evidence="7 8" key="1">
    <citation type="submission" date="2017-09" db="EMBL/GenBank/DDBJ databases">
        <title>Depth-based differentiation of microbial function through sediment-hosted aquifers and enrichment of novel symbionts in the deep terrestrial subsurface.</title>
        <authorList>
            <person name="Probst A.J."/>
            <person name="Ladd B."/>
            <person name="Jarett J.K."/>
            <person name="Geller-Mcgrath D.E."/>
            <person name="Sieber C.M."/>
            <person name="Emerson J.B."/>
            <person name="Anantharaman K."/>
            <person name="Thomas B.C."/>
            <person name="Malmstrom R."/>
            <person name="Stieglmeier M."/>
            <person name="Klingl A."/>
            <person name="Woyke T."/>
            <person name="Ryan C.M."/>
            <person name="Banfield J.F."/>
        </authorList>
    </citation>
    <scope>NUCLEOTIDE SEQUENCE [LARGE SCALE GENOMIC DNA]</scope>
    <source>
        <strain evidence="7">CG17_big_fil_post_rev_8_21_14_2_50_48_46</strain>
    </source>
</reference>
<sequence>MKLSQRILNIEESKTTGLMDLVQQMQASGTEVISFNAGEPDFNSPEPILQATIEALKAGKTKYSAVPGLPALRKAIAEKVQKENGIAAEAANILIANGSKQILYNVFQAICNPGDEVIIPSPYWVTFPEIVKLAGGTPVFVDTQDHQLDLEKIEAAITPKTCAILVNSPNNPTGAVFSEASLRAVGQLALKHEIYVVSDEAYAGLTYDGAKHLSLAALDPAFAPWVITTQSFSKDYCMTGFRVGFLVADKALVKAINNLHSHLTGNVCTFAQFGAIAALEMDPQIMLQMQETFQRRLDIAYPLCTEIFDCVKPQGAFYLFPNVEKYLGERFADDDALAEYLLKEAHVAVVPGSSFGAPGHLRISFSTSEENIRKGFERIKKALVG</sequence>
<accession>A0A2M7G3J8</accession>
<evidence type="ECO:0000259" key="6">
    <source>
        <dbReference type="Pfam" id="PF00155"/>
    </source>
</evidence>
<dbReference type="GO" id="GO:0030170">
    <property type="term" value="F:pyridoxal phosphate binding"/>
    <property type="evidence" value="ECO:0007669"/>
    <property type="project" value="InterPro"/>
</dbReference>
<dbReference type="InterPro" id="IPR050596">
    <property type="entry name" value="AspAT/PAT-like"/>
</dbReference>
<dbReference type="PANTHER" id="PTHR46383">
    <property type="entry name" value="ASPARTATE AMINOTRANSFERASE"/>
    <property type="match status" value="1"/>
</dbReference>
<evidence type="ECO:0000313" key="7">
    <source>
        <dbReference type="EMBL" id="PIW16435.1"/>
    </source>
</evidence>
<organism evidence="7 8">
    <name type="scientific">bacterium (Candidatus Blackallbacteria) CG17_big_fil_post_rev_8_21_14_2_50_48_46</name>
    <dbReference type="NCBI Taxonomy" id="2014261"/>
    <lineage>
        <taxon>Bacteria</taxon>
        <taxon>Candidatus Blackallbacteria</taxon>
    </lineage>
</organism>
<protein>
    <submittedName>
        <fullName evidence="7">Pyridoxal phosphate-dependent aminotransferase</fullName>
    </submittedName>
</protein>
<comment type="cofactor">
    <cofactor evidence="1">
        <name>pyridoxal 5'-phosphate</name>
        <dbReference type="ChEBI" id="CHEBI:597326"/>
    </cofactor>
</comment>
<comment type="caution">
    <text evidence="7">The sequence shown here is derived from an EMBL/GenBank/DDBJ whole genome shotgun (WGS) entry which is preliminary data.</text>
</comment>
<keyword evidence="3 7" id="KW-0032">Aminotransferase</keyword>
<dbReference type="PANTHER" id="PTHR46383:SF1">
    <property type="entry name" value="ASPARTATE AMINOTRANSFERASE"/>
    <property type="match status" value="1"/>
</dbReference>
<evidence type="ECO:0000256" key="3">
    <source>
        <dbReference type="ARBA" id="ARBA00022576"/>
    </source>
</evidence>
<dbReference type="InterPro" id="IPR004839">
    <property type="entry name" value="Aminotransferase_I/II_large"/>
</dbReference>
<comment type="similarity">
    <text evidence="2">Belongs to the class-I pyridoxal-phosphate-dependent aminotransferase family.</text>
</comment>
<dbReference type="InterPro" id="IPR015421">
    <property type="entry name" value="PyrdxlP-dep_Trfase_major"/>
</dbReference>
<evidence type="ECO:0000256" key="1">
    <source>
        <dbReference type="ARBA" id="ARBA00001933"/>
    </source>
</evidence>
<dbReference type="GO" id="GO:0006520">
    <property type="term" value="P:amino acid metabolic process"/>
    <property type="evidence" value="ECO:0007669"/>
    <property type="project" value="InterPro"/>
</dbReference>
<dbReference type="CDD" id="cd00609">
    <property type="entry name" value="AAT_like"/>
    <property type="match status" value="1"/>
</dbReference>
<evidence type="ECO:0000313" key="8">
    <source>
        <dbReference type="Proteomes" id="UP000231019"/>
    </source>
</evidence>
<dbReference type="Gene3D" id="3.40.640.10">
    <property type="entry name" value="Type I PLP-dependent aspartate aminotransferase-like (Major domain)"/>
    <property type="match status" value="1"/>
</dbReference>
<gene>
    <name evidence="7" type="ORF">COW36_11740</name>
</gene>
<dbReference type="FunFam" id="3.40.640.10:FF:000033">
    <property type="entry name" value="Aspartate aminotransferase"/>
    <property type="match status" value="1"/>
</dbReference>
<name>A0A2M7G3J8_9BACT</name>